<keyword evidence="4" id="KW-0560">Oxidoreductase</keyword>
<evidence type="ECO:0000256" key="7">
    <source>
        <dbReference type="ARBA" id="ARBA00023157"/>
    </source>
</evidence>
<sequence>MAYCPQEGKGTYDNHEAPSSELVPDDPKNPNEHGLILPNGDINWNWPWEGPLWGMASGPYGKQFKWALFCLQYSTEDTKPSDCVDQFWAMQECMQKHHYLCPQKEEEEVMPAELLEQAAPTEAPATKEEQSFS</sequence>
<evidence type="ECO:0000256" key="6">
    <source>
        <dbReference type="ARBA" id="ARBA00023128"/>
    </source>
</evidence>
<name>M3XWC4_MUSPF</name>
<dbReference type="PANTHER" id="PTHR21622:SF0">
    <property type="entry name" value="COILED-COIL-HELIX-COILED-COIL-HELIX DOMAIN CONTAINING 4"/>
    <property type="match status" value="1"/>
</dbReference>
<dbReference type="STRING" id="9669.ENSMPUP00000003374"/>
<dbReference type="PANTHER" id="PTHR21622">
    <property type="entry name" value="COILED-COIL-HELIX-COILED-COIL-HELIX DOMAIN CONTAINING 4"/>
    <property type="match status" value="1"/>
</dbReference>
<keyword evidence="3" id="KW-0653">Protein transport</keyword>
<accession>M3XWC4</accession>
<dbReference type="eggNOG" id="KOG4149">
    <property type="taxonomic scope" value="Eukaryota"/>
</dbReference>
<evidence type="ECO:0000256" key="8">
    <source>
        <dbReference type="ARBA" id="ARBA00023284"/>
    </source>
</evidence>
<proteinExistence type="predicted"/>
<keyword evidence="7" id="KW-1015">Disulfide bond</keyword>
<comment type="subcellular location">
    <subcellularLocation>
        <location evidence="1">Mitochondrion intermembrane space</location>
    </subcellularLocation>
</comment>
<dbReference type="InterPro" id="IPR039289">
    <property type="entry name" value="CHCHD4"/>
</dbReference>
<evidence type="ECO:0000256" key="5">
    <source>
        <dbReference type="ARBA" id="ARBA00023010"/>
    </source>
</evidence>
<dbReference type="EMBL" id="AEYP01036834">
    <property type="status" value="NOT_ANNOTATED_CDS"/>
    <property type="molecule type" value="Genomic_DNA"/>
</dbReference>
<keyword evidence="5" id="KW-0811">Translocation</keyword>
<evidence type="ECO:0000313" key="10">
    <source>
        <dbReference type="Ensembl" id="ENSMPUP00000003374.1"/>
    </source>
</evidence>
<dbReference type="InParanoid" id="M3XWC4"/>
<protein>
    <recommendedName>
        <fullName evidence="11">Coiled-coil-helix-coiled-coil-helix domain containing 4</fullName>
    </recommendedName>
</protein>
<dbReference type="GeneTree" id="ENSGT00390000013132"/>
<dbReference type="Gene3D" id="1.10.287.2900">
    <property type="match status" value="1"/>
</dbReference>
<dbReference type="HOGENOM" id="CLU_127296_1_0_1"/>
<dbReference type="AlphaFoldDB" id="M3XWC4"/>
<keyword evidence="8" id="KW-0676">Redox-active center</keyword>
<evidence type="ECO:0000256" key="1">
    <source>
        <dbReference type="ARBA" id="ARBA00004569"/>
    </source>
</evidence>
<feature type="region of interest" description="Disordered" evidence="9">
    <location>
        <begin position="1"/>
        <end position="35"/>
    </location>
</feature>
<dbReference type="GO" id="GO:0005758">
    <property type="term" value="C:mitochondrial intermembrane space"/>
    <property type="evidence" value="ECO:0007669"/>
    <property type="project" value="UniProtKB-SubCell"/>
</dbReference>
<organism evidence="10">
    <name type="scientific">Mustela putorius furo</name>
    <name type="common">European domestic ferret</name>
    <name type="synonym">Mustela furo</name>
    <dbReference type="NCBI Taxonomy" id="9669"/>
    <lineage>
        <taxon>Eukaryota</taxon>
        <taxon>Metazoa</taxon>
        <taxon>Chordata</taxon>
        <taxon>Craniata</taxon>
        <taxon>Vertebrata</taxon>
        <taxon>Euteleostomi</taxon>
        <taxon>Mammalia</taxon>
        <taxon>Eutheria</taxon>
        <taxon>Laurasiatheria</taxon>
        <taxon>Carnivora</taxon>
        <taxon>Caniformia</taxon>
        <taxon>Musteloidea</taxon>
        <taxon>Mustelidae</taxon>
        <taxon>Mustelinae</taxon>
        <taxon>Mustela</taxon>
    </lineage>
</organism>
<evidence type="ECO:0000256" key="3">
    <source>
        <dbReference type="ARBA" id="ARBA00022927"/>
    </source>
</evidence>
<keyword evidence="2" id="KW-0813">Transport</keyword>
<evidence type="ECO:0000256" key="4">
    <source>
        <dbReference type="ARBA" id="ARBA00023002"/>
    </source>
</evidence>
<dbReference type="GO" id="GO:0015035">
    <property type="term" value="F:protein-disulfide reductase activity"/>
    <property type="evidence" value="ECO:0007669"/>
    <property type="project" value="InterPro"/>
</dbReference>
<reference evidence="10" key="1">
    <citation type="submission" date="2024-06" db="UniProtKB">
        <authorList>
            <consortium name="Ensembl"/>
        </authorList>
    </citation>
    <scope>IDENTIFICATION</scope>
</reference>
<dbReference type="Ensembl" id="ENSMPUT00000003440.1">
    <property type="protein sequence ID" value="ENSMPUP00000003374.1"/>
    <property type="gene ID" value="ENSMPUG00000003404.1"/>
</dbReference>
<keyword evidence="6" id="KW-0496">Mitochondrion</keyword>
<evidence type="ECO:0000256" key="9">
    <source>
        <dbReference type="SAM" id="MobiDB-lite"/>
    </source>
</evidence>
<dbReference type="OMA" id="CLQYSTE"/>
<evidence type="ECO:0008006" key="11">
    <source>
        <dbReference type="Google" id="ProtNLM"/>
    </source>
</evidence>
<dbReference type="GO" id="GO:0045041">
    <property type="term" value="P:protein import into mitochondrial intermembrane space"/>
    <property type="evidence" value="ECO:0007669"/>
    <property type="project" value="InterPro"/>
</dbReference>
<evidence type="ECO:0000256" key="2">
    <source>
        <dbReference type="ARBA" id="ARBA00022448"/>
    </source>
</evidence>